<proteinExistence type="predicted"/>
<keyword evidence="2" id="KW-1185">Reference proteome</keyword>
<organism evidence="1 2">
    <name type="scientific">Portunus trituberculatus</name>
    <name type="common">Swimming crab</name>
    <name type="synonym">Neptunus trituberculatus</name>
    <dbReference type="NCBI Taxonomy" id="210409"/>
    <lineage>
        <taxon>Eukaryota</taxon>
        <taxon>Metazoa</taxon>
        <taxon>Ecdysozoa</taxon>
        <taxon>Arthropoda</taxon>
        <taxon>Crustacea</taxon>
        <taxon>Multicrustacea</taxon>
        <taxon>Malacostraca</taxon>
        <taxon>Eumalacostraca</taxon>
        <taxon>Eucarida</taxon>
        <taxon>Decapoda</taxon>
        <taxon>Pleocyemata</taxon>
        <taxon>Brachyura</taxon>
        <taxon>Eubrachyura</taxon>
        <taxon>Portunoidea</taxon>
        <taxon>Portunidae</taxon>
        <taxon>Portuninae</taxon>
        <taxon>Portunus</taxon>
    </lineage>
</organism>
<reference evidence="1 2" key="1">
    <citation type="submission" date="2019-05" db="EMBL/GenBank/DDBJ databases">
        <title>Another draft genome of Portunus trituberculatus and its Hox gene families provides insights of decapod evolution.</title>
        <authorList>
            <person name="Jeong J.-H."/>
            <person name="Song I."/>
            <person name="Kim S."/>
            <person name="Choi T."/>
            <person name="Kim D."/>
            <person name="Ryu S."/>
            <person name="Kim W."/>
        </authorList>
    </citation>
    <scope>NUCLEOTIDE SEQUENCE [LARGE SCALE GENOMIC DNA]</scope>
    <source>
        <tissue evidence="1">Muscle</tissue>
    </source>
</reference>
<comment type="caution">
    <text evidence="1">The sequence shown here is derived from an EMBL/GenBank/DDBJ whole genome shotgun (WGS) entry which is preliminary data.</text>
</comment>
<evidence type="ECO:0000313" key="1">
    <source>
        <dbReference type="EMBL" id="MPC44147.1"/>
    </source>
</evidence>
<sequence length="117" mass="12520">MFIQSFPRCHKFSRTSGSSEGRFNNLDTLGCGNHSLSPSCQARPSCLLPRIKLQRAGGGSCYPISDPSAIVATVAVVRPSYWSHVTVLGSRVRNPPCVVLKAPQEPSLFVVCACGEA</sequence>
<protein>
    <submittedName>
        <fullName evidence="1">Uncharacterized protein</fullName>
    </submittedName>
</protein>
<evidence type="ECO:0000313" key="2">
    <source>
        <dbReference type="Proteomes" id="UP000324222"/>
    </source>
</evidence>
<gene>
    <name evidence="1" type="ORF">E2C01_037811</name>
</gene>
<dbReference type="AlphaFoldDB" id="A0A5B7FF39"/>
<accession>A0A5B7FF39</accession>
<dbReference type="Proteomes" id="UP000324222">
    <property type="component" value="Unassembled WGS sequence"/>
</dbReference>
<name>A0A5B7FF39_PORTR</name>
<dbReference type="EMBL" id="VSRR010006146">
    <property type="protein sequence ID" value="MPC44147.1"/>
    <property type="molecule type" value="Genomic_DNA"/>
</dbReference>